<proteinExistence type="predicted"/>
<protein>
    <submittedName>
        <fullName evidence="1">Uncharacterized protein</fullName>
    </submittedName>
</protein>
<dbReference type="EMBL" id="CP008954">
    <property type="protein sequence ID" value="AIG81299.1"/>
    <property type="molecule type" value="Genomic_DNA"/>
</dbReference>
<geneLocation type="plasmid" evidence="1 2">
    <name>pAmyja1</name>
</geneLocation>
<dbReference type="AlphaFoldDB" id="A0A075V9U5"/>
<sequence length="249" mass="27863">MADRVNHQRIGNRRLPGQHPATYGCRMLYPLDVLERHEFGQQLQRLNIEKRHIGYGSDIETLDVLQGAVAADRAGLERPDNVTTEDLHRGLRLLVNLREDLDAAEIRFIEGALDRGQSLTALAKDVYGYSRPALTKRYYNILGGTRSPLVGNPEAVTPPGIVVRYWMALTEADVTGQEAVEVQLRRFGNDYKPVVPLKFSRGESASWFGELPRPGKVMKSTIYPSGDSTRPIEVWVRAEAAPATEEQGR</sequence>
<dbReference type="RefSeq" id="WP_148311776.1">
    <property type="nucleotide sequence ID" value="NZ_CP008954.1"/>
</dbReference>
<evidence type="ECO:0000313" key="1">
    <source>
        <dbReference type="EMBL" id="AIG81299.1"/>
    </source>
</evidence>
<dbReference type="Proteomes" id="UP000028492">
    <property type="component" value="Plasmid pAmyja1"/>
</dbReference>
<organism evidence="1 2">
    <name type="scientific">Amycolatopsis japonica</name>
    <dbReference type="NCBI Taxonomy" id="208439"/>
    <lineage>
        <taxon>Bacteria</taxon>
        <taxon>Bacillati</taxon>
        <taxon>Actinomycetota</taxon>
        <taxon>Actinomycetes</taxon>
        <taxon>Pseudonocardiales</taxon>
        <taxon>Pseudonocardiaceae</taxon>
        <taxon>Amycolatopsis</taxon>
        <taxon>Amycolatopsis japonica group</taxon>
    </lineage>
</organism>
<dbReference type="HOGENOM" id="CLU_1114024_0_0_11"/>
<accession>A0A075V9U5</accession>
<keyword evidence="2" id="KW-1185">Reference proteome</keyword>
<gene>
    <name evidence="1" type="ORF">AJAP_42660</name>
</gene>
<dbReference type="PROSITE" id="PS51257">
    <property type="entry name" value="PROKAR_LIPOPROTEIN"/>
    <property type="match status" value="1"/>
</dbReference>
<evidence type="ECO:0000313" key="2">
    <source>
        <dbReference type="Proteomes" id="UP000028492"/>
    </source>
</evidence>
<dbReference type="KEGG" id="aja:AJAP_42660"/>
<reference evidence="1 2" key="1">
    <citation type="journal article" date="2014" name="J. Biotechnol.">
        <title>Complete genome sequence of the actinobacterium Amycolatopsis japonica MG417-CF17(T) (=DSM 44213T) producing (S,S)-N,N'-ethylenediaminedisuccinic acid.</title>
        <authorList>
            <person name="Stegmann E."/>
            <person name="Albersmeier A."/>
            <person name="Spohn M."/>
            <person name="Gert H."/>
            <person name="Weber T."/>
            <person name="Wohlleben W."/>
            <person name="Kalinowski J."/>
            <person name="Ruckert C."/>
        </authorList>
    </citation>
    <scope>NUCLEOTIDE SEQUENCE [LARGE SCALE GENOMIC DNA]</scope>
    <source>
        <strain evidence="2">MG417-CF17 (DSM 44213)</strain>
        <plasmid evidence="1">pAmyja1</plasmid>
    </source>
</reference>
<name>A0A075V9U5_9PSEU</name>
<keyword evidence="1" id="KW-0614">Plasmid</keyword>